<comment type="caution">
    <text evidence="1">The sequence shown here is derived from an EMBL/GenBank/DDBJ whole genome shotgun (WGS) entry which is preliminary data.</text>
</comment>
<accession>A0ABU8C5N6</accession>
<dbReference type="InterPro" id="IPR036170">
    <property type="entry name" value="YezG-like_sf"/>
</dbReference>
<evidence type="ECO:0000313" key="1">
    <source>
        <dbReference type="EMBL" id="MEH8017232.1"/>
    </source>
</evidence>
<keyword evidence="2" id="KW-1185">Reference proteome</keyword>
<organism evidence="1 2">
    <name type="scientific">Rheinheimera muenzenbergensis</name>
    <dbReference type="NCBI Taxonomy" id="1193628"/>
    <lineage>
        <taxon>Bacteria</taxon>
        <taxon>Pseudomonadati</taxon>
        <taxon>Pseudomonadota</taxon>
        <taxon>Gammaproteobacteria</taxon>
        <taxon>Chromatiales</taxon>
        <taxon>Chromatiaceae</taxon>
        <taxon>Rheinheimera</taxon>
    </lineage>
</organism>
<evidence type="ECO:0008006" key="3">
    <source>
        <dbReference type="Google" id="ProtNLM"/>
    </source>
</evidence>
<sequence>MNIDAKYINSIGMILTGCDSILEHPDWSSFAVVFDINEGHMASSGFIYVNDKIIPASASFANLGDKKALSNKIREFQQAVFEACGHKFVQLLIQMNSAGKIHIDFEFDNPKRWNMGPANYRAMREQLRPAFD</sequence>
<dbReference type="Proteomes" id="UP001375382">
    <property type="component" value="Unassembled WGS sequence"/>
</dbReference>
<dbReference type="RefSeq" id="WP_335735638.1">
    <property type="nucleotide sequence ID" value="NZ_JALAAR010000005.1"/>
</dbReference>
<gene>
    <name evidence="1" type="ORF">MN202_08310</name>
</gene>
<dbReference type="PROSITE" id="PS51257">
    <property type="entry name" value="PROKAR_LIPOPROTEIN"/>
    <property type="match status" value="1"/>
</dbReference>
<dbReference type="SUPFAM" id="SSF160424">
    <property type="entry name" value="BH3703-like"/>
    <property type="match status" value="1"/>
</dbReference>
<reference evidence="1 2" key="1">
    <citation type="journal article" date="2023" name="Ecotoxicol. Environ. Saf.">
        <title>Mercury remediation potential of mercury-resistant strain Rheinheimera metallidurans sp. nov. isolated from a municipal waste dumping site.</title>
        <authorList>
            <person name="Yadav V."/>
            <person name="Manjhi A."/>
            <person name="Vadakedath N."/>
        </authorList>
    </citation>
    <scope>NUCLEOTIDE SEQUENCE [LARGE SCALE GENOMIC DNA]</scope>
    <source>
        <strain evidence="1 2">E-49</strain>
    </source>
</reference>
<dbReference type="EMBL" id="JALAAR010000005">
    <property type="protein sequence ID" value="MEH8017232.1"/>
    <property type="molecule type" value="Genomic_DNA"/>
</dbReference>
<protein>
    <recommendedName>
        <fullName evidence="3">Tautomerase cis-CaaD-like domain-containing protein</fullName>
    </recommendedName>
</protein>
<evidence type="ECO:0000313" key="2">
    <source>
        <dbReference type="Proteomes" id="UP001375382"/>
    </source>
</evidence>
<name>A0ABU8C5N6_9GAMM</name>
<proteinExistence type="predicted"/>